<reference evidence="3" key="1">
    <citation type="submission" date="2016-10" db="EMBL/GenBank/DDBJ databases">
        <authorList>
            <person name="Varghese N."/>
            <person name="Submissions S."/>
        </authorList>
    </citation>
    <scope>NUCLEOTIDE SEQUENCE [LARGE SCALE GENOMIC DNA]</scope>
    <source>
        <strain evidence="3">2SM5</strain>
    </source>
</reference>
<evidence type="ECO:0000313" key="3">
    <source>
        <dbReference type="Proteomes" id="UP000243426"/>
    </source>
</evidence>
<sequence>MSITAMESLLSSSRIRLDDLDSAGQSLCFIIDQSRQPEALKRLYGLGHPLDQHNLFLGTEFAALADKGPIWISAPETAELKALAAELCQQRNAGICLLTRDVQQALKHARWLLKTNDGSGGQSLLSYYRASLWAALVTAAERPSAHLLGPWTSVFSPAPRHFGDGNGDWIAWPASEEPLAPTAYAMHFNLPPETAARQGHFGWLYWLDEEYTAFGSPETRSLPSIIDHLELLARHGIHQARHLRELAALLTGPPLEDSPDAMAILASDLLAYQKTDQLKKLTAAAPLREQDNWNHHGIR</sequence>
<evidence type="ECO:0000313" key="2">
    <source>
        <dbReference type="EMBL" id="SDS47705.1"/>
    </source>
</evidence>
<dbReference type="Proteomes" id="UP000243426">
    <property type="component" value="Chromosome I"/>
</dbReference>
<protein>
    <recommendedName>
        <fullName evidence="1">DUF4123 domain-containing protein</fullName>
    </recommendedName>
</protein>
<dbReference type="RefSeq" id="WP_090273197.1">
    <property type="nucleotide sequence ID" value="NZ_LT629748.1"/>
</dbReference>
<accession>A0A1H1SI99</accession>
<gene>
    <name evidence="2" type="ORF">SAMN05216198_2039</name>
</gene>
<evidence type="ECO:0000259" key="1">
    <source>
        <dbReference type="Pfam" id="PF13503"/>
    </source>
</evidence>
<dbReference type="AlphaFoldDB" id="A0A1H1SI99"/>
<organism evidence="2 3">
    <name type="scientific">Halopseudomonas litoralis</name>
    <dbReference type="NCBI Taxonomy" id="797277"/>
    <lineage>
        <taxon>Bacteria</taxon>
        <taxon>Pseudomonadati</taxon>
        <taxon>Pseudomonadota</taxon>
        <taxon>Gammaproteobacteria</taxon>
        <taxon>Pseudomonadales</taxon>
        <taxon>Pseudomonadaceae</taxon>
        <taxon>Halopseudomonas</taxon>
    </lineage>
</organism>
<feature type="domain" description="DUF4123" evidence="1">
    <location>
        <begin position="30"/>
        <end position="141"/>
    </location>
</feature>
<proteinExistence type="predicted"/>
<dbReference type="InterPro" id="IPR025391">
    <property type="entry name" value="DUF4123"/>
</dbReference>
<name>A0A1H1SI99_9GAMM</name>
<dbReference type="OrthoDB" id="7014625at2"/>
<dbReference type="EMBL" id="LT629748">
    <property type="protein sequence ID" value="SDS47705.1"/>
    <property type="molecule type" value="Genomic_DNA"/>
</dbReference>
<keyword evidence="3" id="KW-1185">Reference proteome</keyword>
<dbReference type="Pfam" id="PF13503">
    <property type="entry name" value="DUF4123"/>
    <property type="match status" value="1"/>
</dbReference>
<dbReference type="STRING" id="797277.SAMN05216198_2039"/>